<dbReference type="GO" id="GO:0009360">
    <property type="term" value="C:DNA polymerase III complex"/>
    <property type="evidence" value="ECO:0007669"/>
    <property type="project" value="InterPro"/>
</dbReference>
<evidence type="ECO:0000313" key="10">
    <source>
        <dbReference type="EMBL" id="QJA44226.1"/>
    </source>
</evidence>
<keyword evidence="5" id="KW-0548">Nucleotidyltransferase</keyword>
<evidence type="ECO:0000259" key="9">
    <source>
        <dbReference type="Pfam" id="PF00712"/>
    </source>
</evidence>
<dbReference type="InterPro" id="IPR046938">
    <property type="entry name" value="DNA_clamp_sf"/>
</dbReference>
<evidence type="ECO:0000256" key="7">
    <source>
        <dbReference type="ARBA" id="ARBA00022932"/>
    </source>
</evidence>
<keyword evidence="7" id="KW-0239">DNA-directed DNA polymerase</keyword>
<dbReference type="CDD" id="cd00140">
    <property type="entry name" value="beta_clamp"/>
    <property type="match status" value="1"/>
</dbReference>
<sequence>MKINKKKLLAALRIASRVVEKKSHMPILGTVLIANGIMKATNLDIGVNIALDAEMDKDEKFCINCRRLTDIVRSLDAETVEIMAKENQAVKINGYFEVYNMKADEFPDFNMAEAEIDEKNHVTISKGALQRVASSATNEECGFKLAGVYFDGENSVAVASDGHRLHMENVEMSGPAWFLPLTAIRVIMPACKDEVTFKVFKAQQVVVRPESEKPEADMLDGLDKSQLMALNDDYFGLEVSAKGTIKQIAKTMMDVMKEKAKPEYKDVIKNVLTTINGITFVVRTPETRFPDYKAIFPNIVYTVNVKRDDMLPPLEQALSLSSERYKAVKMMFNGHIEMECVNPDIGTYQRHTIPMKGNIEPEVRGGFNPVYLRDIVAMATDDVEIGVPESHVLTKEDGTIEDIGLCKPLVFKHGTFTGLVMPMRV</sequence>
<keyword evidence="6" id="KW-0235">DNA replication</keyword>
<reference evidence="10" key="1">
    <citation type="submission" date="2020-03" db="EMBL/GenBank/DDBJ databases">
        <title>The deep terrestrial virosphere.</title>
        <authorList>
            <person name="Holmfeldt K."/>
            <person name="Nilsson E."/>
            <person name="Simone D."/>
            <person name="Lopez-Fernandez M."/>
            <person name="Wu X."/>
            <person name="de Brujin I."/>
            <person name="Lundin D."/>
            <person name="Andersson A."/>
            <person name="Bertilsson S."/>
            <person name="Dopson M."/>
        </authorList>
    </citation>
    <scope>NUCLEOTIDE SEQUENCE</scope>
    <source>
        <strain evidence="10">TM448A00090</strain>
    </source>
</reference>
<dbReference type="Gene3D" id="3.10.150.10">
    <property type="entry name" value="DNA Polymerase III, subunit A, domain 2"/>
    <property type="match status" value="3"/>
</dbReference>
<feature type="domain" description="DNA polymerase III beta sliding clamp N-terminal" evidence="9">
    <location>
        <begin position="2"/>
        <end position="108"/>
    </location>
</feature>
<comment type="subcellular location">
    <subcellularLocation>
        <location evidence="1">Cytoplasm</location>
    </subcellularLocation>
</comment>
<dbReference type="InterPro" id="IPR001001">
    <property type="entry name" value="DNA_polIII_beta"/>
</dbReference>
<evidence type="ECO:0000256" key="1">
    <source>
        <dbReference type="ARBA" id="ARBA00004496"/>
    </source>
</evidence>
<evidence type="ECO:0000256" key="3">
    <source>
        <dbReference type="ARBA" id="ARBA00022490"/>
    </source>
</evidence>
<dbReference type="EMBL" id="MT143974">
    <property type="protein sequence ID" value="QJA44226.1"/>
    <property type="molecule type" value="Genomic_DNA"/>
</dbReference>
<keyword evidence="8" id="KW-0238">DNA-binding</keyword>
<dbReference type="GO" id="GO:0006271">
    <property type="term" value="P:DNA strand elongation involved in DNA replication"/>
    <property type="evidence" value="ECO:0007669"/>
    <property type="project" value="TreeGrafter"/>
</dbReference>
<name>A0A6H1Z8K8_9ZZZZ</name>
<accession>A0A6H1Z8K8</accession>
<keyword evidence="4" id="KW-0808">Transferase</keyword>
<evidence type="ECO:0000256" key="4">
    <source>
        <dbReference type="ARBA" id="ARBA00022679"/>
    </source>
</evidence>
<dbReference type="AlphaFoldDB" id="A0A6H1Z8K8"/>
<dbReference type="GO" id="GO:0003677">
    <property type="term" value="F:DNA binding"/>
    <property type="evidence" value="ECO:0007669"/>
    <property type="project" value="UniProtKB-KW"/>
</dbReference>
<proteinExistence type="inferred from homology"/>
<evidence type="ECO:0000256" key="8">
    <source>
        <dbReference type="ARBA" id="ARBA00023125"/>
    </source>
</evidence>
<organism evidence="10">
    <name type="scientific">viral metagenome</name>
    <dbReference type="NCBI Taxonomy" id="1070528"/>
    <lineage>
        <taxon>unclassified sequences</taxon>
        <taxon>metagenomes</taxon>
        <taxon>organismal metagenomes</taxon>
    </lineage>
</organism>
<dbReference type="InterPro" id="IPR022634">
    <property type="entry name" value="DNA_polIII_beta_N"/>
</dbReference>
<dbReference type="PANTHER" id="PTHR30478">
    <property type="entry name" value="DNA POLYMERASE III SUBUNIT BETA"/>
    <property type="match status" value="1"/>
</dbReference>
<comment type="similarity">
    <text evidence="2">Belongs to the beta sliding clamp family.</text>
</comment>
<gene>
    <name evidence="10" type="ORF">TM448A00090_0058</name>
</gene>
<dbReference type="GO" id="GO:0008408">
    <property type="term" value="F:3'-5' exonuclease activity"/>
    <property type="evidence" value="ECO:0007669"/>
    <property type="project" value="InterPro"/>
</dbReference>
<dbReference type="Pfam" id="PF00712">
    <property type="entry name" value="DNA_pol3_beta"/>
    <property type="match status" value="1"/>
</dbReference>
<dbReference type="GO" id="GO:0005737">
    <property type="term" value="C:cytoplasm"/>
    <property type="evidence" value="ECO:0007669"/>
    <property type="project" value="UniProtKB-SubCell"/>
</dbReference>
<keyword evidence="3" id="KW-0963">Cytoplasm</keyword>
<evidence type="ECO:0000256" key="2">
    <source>
        <dbReference type="ARBA" id="ARBA00010752"/>
    </source>
</evidence>
<protein>
    <submittedName>
        <fullName evidence="10">Putative DNA polymerase</fullName>
    </submittedName>
</protein>
<evidence type="ECO:0000256" key="5">
    <source>
        <dbReference type="ARBA" id="ARBA00022695"/>
    </source>
</evidence>
<dbReference type="GO" id="GO:0003887">
    <property type="term" value="F:DNA-directed DNA polymerase activity"/>
    <property type="evidence" value="ECO:0007669"/>
    <property type="project" value="UniProtKB-KW"/>
</dbReference>
<dbReference type="SUPFAM" id="SSF55979">
    <property type="entry name" value="DNA clamp"/>
    <property type="match status" value="2"/>
</dbReference>
<dbReference type="SMART" id="SM00480">
    <property type="entry name" value="POL3Bc"/>
    <property type="match status" value="1"/>
</dbReference>
<evidence type="ECO:0000256" key="6">
    <source>
        <dbReference type="ARBA" id="ARBA00022705"/>
    </source>
</evidence>
<dbReference type="PANTHER" id="PTHR30478:SF0">
    <property type="entry name" value="BETA SLIDING CLAMP"/>
    <property type="match status" value="1"/>
</dbReference>